<keyword evidence="4" id="KW-0547">Nucleotide-binding</keyword>
<keyword evidence="3" id="KW-0472">Membrane</keyword>
<gene>
    <name evidence="7" type="ORF">ST1E_0615</name>
</gene>
<evidence type="ECO:0000313" key="8">
    <source>
        <dbReference type="Proteomes" id="UP000011658"/>
    </source>
</evidence>
<dbReference type="eggNOG" id="COG1136">
    <property type="taxonomic scope" value="Bacteria"/>
</dbReference>
<dbReference type="OrthoDB" id="9802264at2"/>
<dbReference type="CDD" id="cd03255">
    <property type="entry name" value="ABC_MJ0796_LolCDE_FtsE"/>
    <property type="match status" value="1"/>
</dbReference>
<dbReference type="PANTHER" id="PTHR42798">
    <property type="entry name" value="LIPOPROTEIN-RELEASING SYSTEM ATP-BINDING PROTEIN LOLD"/>
    <property type="match status" value="1"/>
</dbReference>
<dbReference type="SMART" id="SM00382">
    <property type="entry name" value="AAA"/>
    <property type="match status" value="1"/>
</dbReference>
<organism evidence="7 8">
    <name type="scientific">Candidatus Kinetoplastidibacterium galati TCC219</name>
    <dbReference type="NCBI Taxonomy" id="1208921"/>
    <lineage>
        <taxon>Bacteria</taxon>
        <taxon>Pseudomonadati</taxon>
        <taxon>Pseudomonadota</taxon>
        <taxon>Betaproteobacteria</taxon>
        <taxon>Candidatus Kinetoplastidibacterium</taxon>
    </lineage>
</organism>
<dbReference type="KEGG" id="kga:ST1E_0615"/>
<dbReference type="GO" id="GO:0005524">
    <property type="term" value="F:ATP binding"/>
    <property type="evidence" value="ECO:0007669"/>
    <property type="project" value="UniProtKB-KW"/>
</dbReference>
<dbReference type="EMBL" id="CP003806">
    <property type="protein sequence ID" value="AGF49015.1"/>
    <property type="molecule type" value="Genomic_DNA"/>
</dbReference>
<dbReference type="EC" id="3.6.3.-" evidence="7"/>
<feature type="domain" description="ABC transporter" evidence="6">
    <location>
        <begin position="9"/>
        <end position="229"/>
    </location>
</feature>
<dbReference type="InterPro" id="IPR003593">
    <property type="entry name" value="AAA+_ATPase"/>
</dbReference>
<evidence type="ECO:0000256" key="4">
    <source>
        <dbReference type="ARBA" id="ARBA00022741"/>
    </source>
</evidence>
<evidence type="ECO:0000256" key="1">
    <source>
        <dbReference type="ARBA" id="ARBA00005417"/>
    </source>
</evidence>
<evidence type="ECO:0000313" key="7">
    <source>
        <dbReference type="EMBL" id="AGF49015.1"/>
    </source>
</evidence>
<evidence type="ECO:0000259" key="6">
    <source>
        <dbReference type="PROSITE" id="PS50893"/>
    </source>
</evidence>
<proteinExistence type="inferred from homology"/>
<comment type="similarity">
    <text evidence="1">Belongs to the ABC transporter superfamily.</text>
</comment>
<evidence type="ECO:0000256" key="3">
    <source>
        <dbReference type="ARBA" id="ARBA00022475"/>
    </source>
</evidence>
<keyword evidence="3" id="KW-1003">Cell membrane</keyword>
<accession>M1MAU8</accession>
<dbReference type="InterPro" id="IPR017911">
    <property type="entry name" value="MacB-like_ATP-bd"/>
</dbReference>
<dbReference type="STRING" id="1208921.ST1E_0615"/>
<keyword evidence="5 7" id="KW-0067">ATP-binding</keyword>
<evidence type="ECO:0000256" key="2">
    <source>
        <dbReference type="ARBA" id="ARBA00022448"/>
    </source>
</evidence>
<keyword evidence="2" id="KW-0813">Transport</keyword>
<dbReference type="Proteomes" id="UP000011658">
    <property type="component" value="Chromosome"/>
</dbReference>
<dbReference type="InterPro" id="IPR003439">
    <property type="entry name" value="ABC_transporter-like_ATP-bd"/>
</dbReference>
<dbReference type="Pfam" id="PF00005">
    <property type="entry name" value="ABC_tran"/>
    <property type="match status" value="1"/>
</dbReference>
<name>M1MAU8_9PROT</name>
<keyword evidence="7" id="KW-0378">Hydrolase</keyword>
<dbReference type="GO" id="GO:0016887">
    <property type="term" value="F:ATP hydrolysis activity"/>
    <property type="evidence" value="ECO:0007669"/>
    <property type="project" value="InterPro"/>
</dbReference>
<dbReference type="PANTHER" id="PTHR42798:SF7">
    <property type="entry name" value="ALPHA-D-RIBOSE 1-METHYLPHOSPHONATE 5-TRIPHOSPHATE SYNTHASE SUBUNIT PHNL"/>
    <property type="match status" value="1"/>
</dbReference>
<dbReference type="PATRIC" id="fig|1208921.3.peg.294"/>
<evidence type="ECO:0000256" key="5">
    <source>
        <dbReference type="ARBA" id="ARBA00022840"/>
    </source>
</evidence>
<dbReference type="PROSITE" id="PS00211">
    <property type="entry name" value="ABC_TRANSPORTER_1"/>
    <property type="match status" value="1"/>
</dbReference>
<sequence length="229" mass="25524">MLNKNDCILSVINLCKSYSDHNDKINILSNINFSLYKSEVVAIIGSSGSGKSTLLHIIGLLDSPDSGSVIINGLDTANFSKSERDGIHNYNISFMYQFHHLLSEFNVLDNVALPVIIRNNSYEESRQLAKDLLDKLGLKGKEKKSPGELSGGERQRVALARSLITRPNCVIADEPTGNLDKKTSMLMFDYFLEMKNEYGTSFIMATHDLDLASMADRKMCLEYGNLSFI</sequence>
<reference evidence="7 8" key="1">
    <citation type="journal article" date="2013" name="Genome Biol. Evol.">
        <title>Genome evolution and phylogenomic analysis of candidatus kinetoplastibacterium, the betaproteobacterial endosymbionts of strigomonas and angomonas.</title>
        <authorList>
            <person name="Alves J.M."/>
            <person name="Serrano M.G."/>
            <person name="Maia da Silva F."/>
            <person name="Voegtly L.J."/>
            <person name="Matveyev A.V."/>
            <person name="Teixeira M.M."/>
            <person name="Camargo E.P."/>
            <person name="Buck G.A."/>
        </authorList>
    </citation>
    <scope>NUCLEOTIDE SEQUENCE [LARGE SCALE GENOMIC DNA]</scope>
    <source>
        <strain evidence="7 8">TCC219</strain>
    </source>
</reference>
<dbReference type="HOGENOM" id="CLU_000604_1_22_4"/>
<dbReference type="InterPro" id="IPR027417">
    <property type="entry name" value="P-loop_NTPase"/>
</dbReference>
<dbReference type="SUPFAM" id="SSF52540">
    <property type="entry name" value="P-loop containing nucleoside triphosphate hydrolases"/>
    <property type="match status" value="1"/>
</dbReference>
<keyword evidence="8" id="KW-1185">Reference proteome</keyword>
<dbReference type="InterPro" id="IPR017871">
    <property type="entry name" value="ABC_transporter-like_CS"/>
</dbReference>
<dbReference type="Gene3D" id="3.40.50.300">
    <property type="entry name" value="P-loop containing nucleotide triphosphate hydrolases"/>
    <property type="match status" value="1"/>
</dbReference>
<dbReference type="AlphaFoldDB" id="M1MAU8"/>
<keyword evidence="7" id="KW-0449">Lipoprotein</keyword>
<protein>
    <submittedName>
        <fullName evidence="7">Lipoprotein-releasing system ATP-binding protein</fullName>
        <ecNumber evidence="7">3.6.3.-</ecNumber>
    </submittedName>
</protein>
<dbReference type="RefSeq" id="WP_015389500.1">
    <property type="nucleotide sequence ID" value="NC_020284.1"/>
</dbReference>
<dbReference type="PROSITE" id="PS50893">
    <property type="entry name" value="ABC_TRANSPORTER_2"/>
    <property type="match status" value="1"/>
</dbReference>